<dbReference type="InterPro" id="IPR000690">
    <property type="entry name" value="Matrin/U1-C_Znf_C2H2"/>
</dbReference>
<dbReference type="SMART" id="SM00451">
    <property type="entry name" value="ZnF_U1"/>
    <property type="match status" value="3"/>
</dbReference>
<evidence type="ECO:0000313" key="8">
    <source>
        <dbReference type="EMBL" id="CAF3384830.1"/>
    </source>
</evidence>
<evidence type="ECO:0000256" key="4">
    <source>
        <dbReference type="ARBA" id="ARBA00022833"/>
    </source>
</evidence>
<feature type="region of interest" description="Disordered" evidence="6">
    <location>
        <begin position="1"/>
        <end position="32"/>
    </location>
</feature>
<dbReference type="SMART" id="SM00355">
    <property type="entry name" value="ZnF_C2H2"/>
    <property type="match status" value="2"/>
</dbReference>
<dbReference type="GO" id="GO:0005634">
    <property type="term" value="C:nucleus"/>
    <property type="evidence" value="ECO:0007669"/>
    <property type="project" value="UniProtKB-SubCell"/>
</dbReference>
<name>A0A817YX12_9BILA</name>
<dbReference type="Gene3D" id="3.30.160.60">
    <property type="entry name" value="Classic Zinc Finger"/>
    <property type="match status" value="1"/>
</dbReference>
<dbReference type="GO" id="GO:0003676">
    <property type="term" value="F:nucleic acid binding"/>
    <property type="evidence" value="ECO:0007669"/>
    <property type="project" value="InterPro"/>
</dbReference>
<dbReference type="Proteomes" id="UP000663872">
    <property type="component" value="Unassembled WGS sequence"/>
</dbReference>
<feature type="compositionally biased region" description="Gly residues" evidence="6">
    <location>
        <begin position="949"/>
        <end position="960"/>
    </location>
</feature>
<dbReference type="PROSITE" id="PS00028">
    <property type="entry name" value="ZINC_FINGER_C2H2_1"/>
    <property type="match status" value="1"/>
</dbReference>
<feature type="region of interest" description="Disordered" evidence="6">
    <location>
        <begin position="703"/>
        <end position="722"/>
    </location>
</feature>
<sequence length="1007" mass="114636">MKNRGKFANARQINTAPTTTTNNNNNNKSQNDDDNCSVVCYKDSDDGHVGVVRIRQQPVCSACNVMRGTLSLYYKHVLENNHRENVKKSCDENRFVPSVYDQAIHLAFHNNFYYQSDKFYFRYKHTNEEPVSSSQHSQSTEIYYQSDKFYFRYKHTNEEPVSSSQHSQSTETVKTKPEKFEINNNQQKSIVANPRKRRNLRVTLVFQDKTYSQIGTTTNQIREQLLKEMIADRANDIAALPMEIYYIKKKIAPDNIHHNAQKSSVIFTMAKDQSQVLLKKQQQQEPFENGDMSSANNSIEDNGVEQNTAMTTYEISNTEKIDVDEPPSLVDDIINVCKDVLNTINLDIYSKCGELKREQQFLSGIARRSFKKKNTFFCDICSIFLTSEKYCTQHLNGLDHLENFRHYQTTFLPWRQALQMTLINGKSMKEIMGNDAYENYKRTMALYILPTCLSNRGRFCCAYCEVVLTDQWALEKHLHTAEHKEKQTSSDHKDLVIRFANVVIIPAIFKFNGVTQLSEIPDDIKNRYQWRCVTREQLDEDTTTFIRCYPYDGFEGATRIVNIKQARKPKSLTTKSVTQNLRINNTNNKSNAAARIQQKKRGGFNNTRRGQISTPLSQRGTPIKRSFPAAGPPNKRFRGDLNNSFPGANRDQVPMRNYEMEQYNYAQPAPYNNGNNRWSGRHPVDQQREKFFERSNFELQSLASDNTGYYPDSRPSQLMSRGNNYDHEQQQRFNGGGGGGRYDSRPSNYDPGFIRAVAKAVAEYHPEPNSAPGFASSSNRPYQRSNQGPTDEFIHQVANTIQRSQHHQPPAPIMSQPPYPNSNSSSGFGVNNSNNTKPTYFPNSGAQQQTQMGNSNPPVRSYADYRASTGPSITNVSPSMYPSSLANAQNPVVSQSHAFNDFTHSSLTHNNSSNTYGRPPFVNEEPRYGNFGHQNQMQQSSQAPWRGSSRGGGNVRGGRGQPTNQFQPKNKQPGSTFSFSSNNNHNNNSSMRGRGVIGNGRSFGSRR</sequence>
<dbReference type="SUPFAM" id="SSF57667">
    <property type="entry name" value="beta-beta-alpha zinc fingers"/>
    <property type="match status" value="1"/>
</dbReference>
<evidence type="ECO:0000256" key="3">
    <source>
        <dbReference type="ARBA" id="ARBA00022771"/>
    </source>
</evidence>
<feature type="compositionally biased region" description="Polar residues" evidence="6">
    <location>
        <begin position="932"/>
        <end position="943"/>
    </location>
</feature>
<feature type="region of interest" description="Disordered" evidence="6">
    <location>
        <begin position="904"/>
        <end position="1007"/>
    </location>
</feature>
<comment type="caution">
    <text evidence="8">The sequence shown here is derived from an EMBL/GenBank/DDBJ whole genome shotgun (WGS) entry which is preliminary data.</text>
</comment>
<feature type="region of interest" description="Disordered" evidence="6">
    <location>
        <begin position="727"/>
        <end position="748"/>
    </location>
</feature>
<dbReference type="EMBL" id="CAJNYT010000927">
    <property type="protein sequence ID" value="CAF3384830.1"/>
    <property type="molecule type" value="Genomic_DNA"/>
</dbReference>
<dbReference type="GO" id="GO:0008270">
    <property type="term" value="F:zinc ion binding"/>
    <property type="evidence" value="ECO:0007669"/>
    <property type="project" value="UniProtKB-KW"/>
</dbReference>
<keyword evidence="2" id="KW-0479">Metal-binding</keyword>
<reference evidence="8" key="1">
    <citation type="submission" date="2021-02" db="EMBL/GenBank/DDBJ databases">
        <authorList>
            <person name="Nowell W R."/>
        </authorList>
    </citation>
    <scope>NUCLEOTIDE SEQUENCE</scope>
</reference>
<organism evidence="8 9">
    <name type="scientific">Rotaria socialis</name>
    <dbReference type="NCBI Taxonomy" id="392032"/>
    <lineage>
        <taxon>Eukaryota</taxon>
        <taxon>Metazoa</taxon>
        <taxon>Spiralia</taxon>
        <taxon>Gnathifera</taxon>
        <taxon>Rotifera</taxon>
        <taxon>Eurotatoria</taxon>
        <taxon>Bdelloidea</taxon>
        <taxon>Philodinida</taxon>
        <taxon>Philodinidae</taxon>
        <taxon>Rotaria</taxon>
    </lineage>
</organism>
<feature type="domain" description="Matrin-type" evidence="7">
    <location>
        <begin position="376"/>
        <end position="406"/>
    </location>
</feature>
<proteinExistence type="predicted"/>
<accession>A0A817YX12</accession>
<comment type="subcellular location">
    <subcellularLocation>
        <location evidence="1">Nucleus</location>
    </subcellularLocation>
</comment>
<evidence type="ECO:0000256" key="1">
    <source>
        <dbReference type="ARBA" id="ARBA00004123"/>
    </source>
</evidence>
<dbReference type="InterPro" id="IPR036236">
    <property type="entry name" value="Znf_C2H2_sf"/>
</dbReference>
<dbReference type="AlphaFoldDB" id="A0A817YX12"/>
<keyword evidence="3" id="KW-0863">Zinc-finger</keyword>
<protein>
    <recommendedName>
        <fullName evidence="7">Matrin-type domain-containing protein</fullName>
    </recommendedName>
</protein>
<dbReference type="InterPro" id="IPR013087">
    <property type="entry name" value="Znf_C2H2_type"/>
</dbReference>
<feature type="region of interest" description="Disordered" evidence="6">
    <location>
        <begin position="802"/>
        <end position="826"/>
    </location>
</feature>
<feature type="compositionally biased region" description="Low complexity" evidence="6">
    <location>
        <begin position="14"/>
        <end position="29"/>
    </location>
</feature>
<keyword evidence="4" id="KW-0862">Zinc</keyword>
<feature type="region of interest" description="Disordered" evidence="6">
    <location>
        <begin position="768"/>
        <end position="789"/>
    </location>
</feature>
<feature type="compositionally biased region" description="Polar residues" evidence="6">
    <location>
        <begin position="961"/>
        <end position="974"/>
    </location>
</feature>
<feature type="compositionally biased region" description="Polar residues" evidence="6">
    <location>
        <begin position="775"/>
        <end position="789"/>
    </location>
</feature>
<evidence type="ECO:0000313" key="9">
    <source>
        <dbReference type="Proteomes" id="UP000663872"/>
    </source>
</evidence>
<feature type="compositionally biased region" description="Low complexity" evidence="6">
    <location>
        <begin position="904"/>
        <end position="915"/>
    </location>
</feature>
<keyword evidence="5" id="KW-0539">Nucleus</keyword>
<evidence type="ECO:0000256" key="6">
    <source>
        <dbReference type="SAM" id="MobiDB-lite"/>
    </source>
</evidence>
<feature type="compositionally biased region" description="Low complexity" evidence="6">
    <location>
        <begin position="975"/>
        <end position="990"/>
    </location>
</feature>
<evidence type="ECO:0000259" key="7">
    <source>
        <dbReference type="PROSITE" id="PS50171"/>
    </source>
</evidence>
<feature type="compositionally biased region" description="Pro residues" evidence="6">
    <location>
        <begin position="809"/>
        <end position="820"/>
    </location>
</feature>
<dbReference type="InterPro" id="IPR003604">
    <property type="entry name" value="Matrin/U1-like-C_Znf_C2H2"/>
</dbReference>
<gene>
    <name evidence="8" type="ORF">GRG538_LOCUS8547</name>
</gene>
<feature type="region of interest" description="Disordered" evidence="6">
    <location>
        <begin position="604"/>
        <end position="648"/>
    </location>
</feature>
<evidence type="ECO:0000256" key="2">
    <source>
        <dbReference type="ARBA" id="ARBA00022723"/>
    </source>
</evidence>
<dbReference type="PROSITE" id="PS50171">
    <property type="entry name" value="ZF_MATRIN"/>
    <property type="match status" value="1"/>
</dbReference>
<evidence type="ECO:0000256" key="5">
    <source>
        <dbReference type="ARBA" id="ARBA00023242"/>
    </source>
</evidence>
<feature type="compositionally biased region" description="Polar residues" evidence="6">
    <location>
        <begin position="604"/>
        <end position="620"/>
    </location>
</feature>